<evidence type="ECO:0000313" key="1">
    <source>
        <dbReference type="EMBL" id="DAF85783.1"/>
    </source>
</evidence>
<organism evidence="1">
    <name type="scientific">Siphoviridae sp. ctWT735</name>
    <dbReference type="NCBI Taxonomy" id="2825538"/>
    <lineage>
        <taxon>Viruses</taxon>
        <taxon>Duplodnaviria</taxon>
        <taxon>Heunggongvirae</taxon>
        <taxon>Uroviricota</taxon>
        <taxon>Caudoviricetes</taxon>
    </lineage>
</organism>
<protein>
    <submittedName>
        <fullName evidence="1">Uncharacterized protein</fullName>
    </submittedName>
</protein>
<sequence length="181" mass="20998">MNPIEYEYREWLVSLAFGLCEGFGDYRELFEYLYSREFVYIVPKDRNRAADGVCLRDAFADTYGYSGIRDNLNMPCNVLEIVISVADRCEKQFMTNAELGDRTGMWIYAMLGSLGVADLTDGYFDVSVARRVVDTLLARTYCRNGRGGLFTVKNRKVDMRKVEIWYQMNYYLDEVCETMGE</sequence>
<dbReference type="EMBL" id="BK015930">
    <property type="protein sequence ID" value="DAF85783.1"/>
    <property type="molecule type" value="Genomic_DNA"/>
</dbReference>
<accession>A0A8S5TUE2</accession>
<name>A0A8S5TUE2_9CAUD</name>
<reference evidence="1" key="1">
    <citation type="journal article" date="2021" name="Proc. Natl. Acad. Sci. U.S.A.">
        <title>A Catalog of Tens of Thousands of Viruses from Human Metagenomes Reveals Hidden Associations with Chronic Diseases.</title>
        <authorList>
            <person name="Tisza M.J."/>
            <person name="Buck C.B."/>
        </authorList>
    </citation>
    <scope>NUCLEOTIDE SEQUENCE</scope>
    <source>
        <strain evidence="1">CtWT735</strain>
    </source>
</reference>
<proteinExistence type="predicted"/>